<dbReference type="Proteomes" id="UP000094291">
    <property type="component" value="Unassembled WGS sequence"/>
</dbReference>
<dbReference type="PROSITE" id="PS50110">
    <property type="entry name" value="RESPONSE_REGULATORY"/>
    <property type="match status" value="1"/>
</dbReference>
<evidence type="ECO:0000259" key="4">
    <source>
        <dbReference type="PROSITE" id="PS50110"/>
    </source>
</evidence>
<dbReference type="GO" id="GO:0005829">
    <property type="term" value="C:cytosol"/>
    <property type="evidence" value="ECO:0007669"/>
    <property type="project" value="TreeGrafter"/>
</dbReference>
<dbReference type="EMBL" id="MDTQ01000001">
    <property type="protein sequence ID" value="ODC02252.1"/>
    <property type="molecule type" value="Genomic_DNA"/>
</dbReference>
<dbReference type="GO" id="GO:0051782">
    <property type="term" value="P:negative regulation of cell division"/>
    <property type="evidence" value="ECO:0007669"/>
    <property type="project" value="TreeGrafter"/>
</dbReference>
<accession>A0A1E2V5W3</accession>
<organism evidence="5 6">
    <name type="scientific">Terasakiispira papahanaumokuakeensis</name>
    <dbReference type="NCBI Taxonomy" id="197479"/>
    <lineage>
        <taxon>Bacteria</taxon>
        <taxon>Pseudomonadati</taxon>
        <taxon>Pseudomonadota</taxon>
        <taxon>Gammaproteobacteria</taxon>
        <taxon>Oceanospirillales</taxon>
        <taxon>Terasakiispira</taxon>
    </lineage>
</organism>
<gene>
    <name evidence="5" type="ORF">BFW38_00525</name>
</gene>
<keyword evidence="1" id="KW-0547">Nucleotide-binding</keyword>
<dbReference type="GO" id="GO:0016887">
    <property type="term" value="F:ATP hydrolysis activity"/>
    <property type="evidence" value="ECO:0007669"/>
    <property type="project" value="TreeGrafter"/>
</dbReference>
<dbReference type="InterPro" id="IPR027417">
    <property type="entry name" value="P-loop_NTPase"/>
</dbReference>
<keyword evidence="6" id="KW-1185">Reference proteome</keyword>
<reference evidence="5 6" key="1">
    <citation type="submission" date="2016-08" db="EMBL/GenBank/DDBJ databases">
        <authorList>
            <person name="Seilhamer J.J."/>
        </authorList>
    </citation>
    <scope>NUCLEOTIDE SEQUENCE [LARGE SCALE GENOMIC DNA]</scope>
    <source>
        <strain evidence="5 6">PH27A</strain>
    </source>
</reference>
<evidence type="ECO:0000313" key="5">
    <source>
        <dbReference type="EMBL" id="ODC02252.1"/>
    </source>
</evidence>
<dbReference type="GO" id="GO:0005524">
    <property type="term" value="F:ATP binding"/>
    <property type="evidence" value="ECO:0007669"/>
    <property type="project" value="UniProtKB-KW"/>
</dbReference>
<feature type="domain" description="Response regulatory" evidence="4">
    <location>
        <begin position="20"/>
        <end position="136"/>
    </location>
</feature>
<dbReference type="InterPro" id="IPR050625">
    <property type="entry name" value="ParA/MinD_ATPase"/>
</dbReference>
<feature type="modified residue" description="4-aspartylphosphate" evidence="3">
    <location>
        <position position="71"/>
    </location>
</feature>
<dbReference type="GO" id="GO:0000160">
    <property type="term" value="P:phosphorelay signal transduction system"/>
    <property type="evidence" value="ECO:0007669"/>
    <property type="project" value="InterPro"/>
</dbReference>
<dbReference type="SUPFAM" id="SSF52172">
    <property type="entry name" value="CheY-like"/>
    <property type="match status" value="1"/>
</dbReference>
<evidence type="ECO:0000256" key="1">
    <source>
        <dbReference type="ARBA" id="ARBA00022741"/>
    </source>
</evidence>
<comment type="caution">
    <text evidence="5">The sequence shown here is derived from an EMBL/GenBank/DDBJ whole genome shotgun (WGS) entry which is preliminary data.</text>
</comment>
<sequence>MSEKKYVETAREHEQQAASLMLFVQSRQEVSHYAEMLVRLNHAAEQVKSGGIQSATQWCQQHPTPQVLIVDIDGDTVPLQSLSELAAVCHPDSAIVVMGSQQDVNLCRTLLRHGAFDYLLKPFAFDLLSDVFKRALARDDYEAQQTRVRSGRTIAVTGAQGGVGCSSLVAALSRQLSEQMKMRCAVVDYDRVNAAQALLLGGEGDAGLAAALFSEHIDSRFLQRAMNQVNERLFLLGQEAEFEPDYAFERDHLLMTGASLCRMFNQVIWDLPAARPYGALDVLRHAQMRILVTELTVTGARNTYRLMQAIGNESDGQQLLLVANAAHADAAQVIARDQFEAFIERKLDVVLPHAGDVLSQSLLNGPLECSPQSEWTQALERLTALAVGHNPQSQQAVMTPWTQRWRQWLKLGRQAA</sequence>
<dbReference type="GO" id="GO:0009898">
    <property type="term" value="C:cytoplasmic side of plasma membrane"/>
    <property type="evidence" value="ECO:0007669"/>
    <property type="project" value="TreeGrafter"/>
</dbReference>
<evidence type="ECO:0000256" key="2">
    <source>
        <dbReference type="ARBA" id="ARBA00022840"/>
    </source>
</evidence>
<dbReference type="SUPFAM" id="SSF52540">
    <property type="entry name" value="P-loop containing nucleoside triphosphate hydrolases"/>
    <property type="match status" value="1"/>
</dbReference>
<name>A0A1E2V5W3_9GAMM</name>
<dbReference type="STRING" id="197479.BFW38_00525"/>
<dbReference type="Gene3D" id="3.40.50.300">
    <property type="entry name" value="P-loop containing nucleotide triphosphate hydrolases"/>
    <property type="match status" value="1"/>
</dbReference>
<protein>
    <recommendedName>
        <fullName evidence="4">Response regulatory domain-containing protein</fullName>
    </recommendedName>
</protein>
<dbReference type="PANTHER" id="PTHR43384">
    <property type="entry name" value="SEPTUM SITE-DETERMINING PROTEIN MIND HOMOLOG, CHLOROPLASTIC-RELATED"/>
    <property type="match status" value="1"/>
</dbReference>
<keyword evidence="3" id="KW-0597">Phosphoprotein</keyword>
<dbReference type="RefSeq" id="WP_068996636.1">
    <property type="nucleotide sequence ID" value="NZ_MDTQ01000001.1"/>
</dbReference>
<dbReference type="PANTHER" id="PTHR43384:SF6">
    <property type="entry name" value="SEPTUM SITE-DETERMINING PROTEIN MIND HOMOLOG, CHLOROPLASTIC"/>
    <property type="match status" value="1"/>
</dbReference>
<keyword evidence="2" id="KW-0067">ATP-binding</keyword>
<dbReference type="InterPro" id="IPR011006">
    <property type="entry name" value="CheY-like_superfamily"/>
</dbReference>
<dbReference type="AlphaFoldDB" id="A0A1E2V5W3"/>
<dbReference type="Gene3D" id="3.40.50.2300">
    <property type="match status" value="1"/>
</dbReference>
<dbReference type="InterPro" id="IPR001789">
    <property type="entry name" value="Sig_transdc_resp-reg_receiver"/>
</dbReference>
<proteinExistence type="predicted"/>
<dbReference type="OrthoDB" id="9783172at2"/>
<evidence type="ECO:0000313" key="6">
    <source>
        <dbReference type="Proteomes" id="UP000094291"/>
    </source>
</evidence>
<evidence type="ECO:0000256" key="3">
    <source>
        <dbReference type="PROSITE-ProRule" id="PRU00169"/>
    </source>
</evidence>